<keyword evidence="3 7" id="KW-0732">Signal</keyword>
<dbReference type="InterPro" id="IPR018313">
    <property type="entry name" value="SBP_3_CS"/>
</dbReference>
<evidence type="ECO:0000259" key="9">
    <source>
        <dbReference type="SMART" id="SM00079"/>
    </source>
</evidence>
<dbReference type="GO" id="GO:0016020">
    <property type="term" value="C:membrane"/>
    <property type="evidence" value="ECO:0007669"/>
    <property type="project" value="InterPro"/>
</dbReference>
<dbReference type="GO" id="GO:0030313">
    <property type="term" value="C:cell envelope"/>
    <property type="evidence" value="ECO:0007669"/>
    <property type="project" value="UniProtKB-SubCell"/>
</dbReference>
<evidence type="ECO:0000256" key="4">
    <source>
        <dbReference type="ARBA" id="ARBA00023139"/>
    </source>
</evidence>
<evidence type="ECO:0000256" key="3">
    <source>
        <dbReference type="ARBA" id="ARBA00022729"/>
    </source>
</evidence>
<evidence type="ECO:0000256" key="2">
    <source>
        <dbReference type="ARBA" id="ARBA00010333"/>
    </source>
</evidence>
<comment type="similarity">
    <text evidence="2 6">Belongs to the bacterial solute-binding protein 3 family.</text>
</comment>
<evidence type="ECO:0000259" key="8">
    <source>
        <dbReference type="SMART" id="SM00062"/>
    </source>
</evidence>
<keyword evidence="5" id="KW-0449">Lipoprotein</keyword>
<dbReference type="InterPro" id="IPR001320">
    <property type="entry name" value="Iontro_rcpt_C"/>
</dbReference>
<dbReference type="OrthoDB" id="9811552at2"/>
<dbReference type="AlphaFoldDB" id="A0A1B3XR47"/>
<feature type="signal peptide" evidence="7">
    <location>
        <begin position="1"/>
        <end position="21"/>
    </location>
</feature>
<protein>
    <submittedName>
        <fullName evidence="10">ABC transporter substrate-binding protein</fullName>
    </submittedName>
</protein>
<evidence type="ECO:0000256" key="6">
    <source>
        <dbReference type="RuleBase" id="RU003744"/>
    </source>
</evidence>
<dbReference type="InterPro" id="IPR001638">
    <property type="entry name" value="Solute-binding_3/MltF_N"/>
</dbReference>
<accession>A0A1B3XR47</accession>
<feature type="domain" description="Ionotropic glutamate receptor C-terminal" evidence="9">
    <location>
        <begin position="42"/>
        <end position="266"/>
    </location>
</feature>
<evidence type="ECO:0000313" key="11">
    <source>
        <dbReference type="Proteomes" id="UP000077926"/>
    </source>
</evidence>
<dbReference type="PANTHER" id="PTHR35936:SF17">
    <property type="entry name" value="ARGININE-BINDING EXTRACELLULAR PROTEIN ARTP"/>
    <property type="match status" value="1"/>
</dbReference>
<dbReference type="Proteomes" id="UP000077926">
    <property type="component" value="Chromosome"/>
</dbReference>
<dbReference type="Gene3D" id="3.40.190.10">
    <property type="entry name" value="Periplasmic binding protein-like II"/>
    <property type="match status" value="2"/>
</dbReference>
<keyword evidence="11" id="KW-1185">Reference proteome</keyword>
<name>A0A1B3XR47_9BACI</name>
<dbReference type="Pfam" id="PF00497">
    <property type="entry name" value="SBP_bac_3"/>
    <property type="match status" value="1"/>
</dbReference>
<evidence type="ECO:0000256" key="1">
    <source>
        <dbReference type="ARBA" id="ARBA00004196"/>
    </source>
</evidence>
<evidence type="ECO:0000256" key="7">
    <source>
        <dbReference type="SAM" id="SignalP"/>
    </source>
</evidence>
<dbReference type="EMBL" id="CP017080">
    <property type="protein sequence ID" value="AOH55632.1"/>
    <property type="molecule type" value="Genomic_DNA"/>
</dbReference>
<reference evidence="10 11" key="1">
    <citation type="submission" date="2016-08" db="EMBL/GenBank/DDBJ databases">
        <title>Complete genome sequence of Bacillus muralis G25-68, a strain with toxicity to nematodes.</title>
        <authorList>
            <person name="Zheng Z."/>
        </authorList>
    </citation>
    <scope>NUCLEOTIDE SEQUENCE [LARGE SCALE GENOMIC DNA]</scope>
    <source>
        <strain evidence="10 11">G25-68</strain>
    </source>
</reference>
<sequence>MKFKKQLSLLLATVLMIGVLAACGTSKKEEDKSTAGNKDKKVLVMGTSADYPPFEYVETSKSDEIKGFDIDIAKAIGKKLGYEVQVKDIDFNSLVPALENKSIDFVISGMTPTEKREQSVDFSDIYYTAKNMIITTQDSKIKTVEDLKGKTVGVQLASIQETLATDLDKSKDLGMKVEKRNRIPEVVQEMSTGRFDAVIMEDTVAKGYLKDNKELVGYLIESGEEEAGSAIAFQKGSKLTDQFNAELKKMLENGEMEKLIIKWFGGNATE</sequence>
<dbReference type="RefSeq" id="WP_064463237.1">
    <property type="nucleotide sequence ID" value="NZ_CP017080.1"/>
</dbReference>
<dbReference type="PROSITE" id="PS51257">
    <property type="entry name" value="PROKAR_LIPOPROTEIN"/>
    <property type="match status" value="1"/>
</dbReference>
<dbReference type="SUPFAM" id="SSF53850">
    <property type="entry name" value="Periplasmic binding protein-like II"/>
    <property type="match status" value="1"/>
</dbReference>
<evidence type="ECO:0000313" key="10">
    <source>
        <dbReference type="EMBL" id="AOH55632.1"/>
    </source>
</evidence>
<dbReference type="STRING" id="264697.ABE28_014830"/>
<evidence type="ECO:0000256" key="5">
    <source>
        <dbReference type="ARBA" id="ARBA00023288"/>
    </source>
</evidence>
<gene>
    <name evidence="10" type="ORF">ABE28_014830</name>
</gene>
<organism evidence="10 11">
    <name type="scientific">Peribacillus muralis</name>
    <dbReference type="NCBI Taxonomy" id="264697"/>
    <lineage>
        <taxon>Bacteria</taxon>
        <taxon>Bacillati</taxon>
        <taxon>Bacillota</taxon>
        <taxon>Bacilli</taxon>
        <taxon>Bacillales</taxon>
        <taxon>Bacillaceae</taxon>
        <taxon>Peribacillus</taxon>
    </lineage>
</organism>
<dbReference type="KEGG" id="bmur:ABE28_014830"/>
<dbReference type="SMART" id="SM00062">
    <property type="entry name" value="PBPb"/>
    <property type="match status" value="1"/>
</dbReference>
<dbReference type="GO" id="GO:0015276">
    <property type="term" value="F:ligand-gated monoatomic ion channel activity"/>
    <property type="evidence" value="ECO:0007669"/>
    <property type="project" value="InterPro"/>
</dbReference>
<comment type="subcellular location">
    <subcellularLocation>
        <location evidence="1">Cell envelope</location>
    </subcellularLocation>
</comment>
<dbReference type="SMART" id="SM00079">
    <property type="entry name" value="PBPe"/>
    <property type="match status" value="1"/>
</dbReference>
<keyword evidence="4" id="KW-0564">Palmitate</keyword>
<dbReference type="PROSITE" id="PS01039">
    <property type="entry name" value="SBP_BACTERIAL_3"/>
    <property type="match status" value="1"/>
</dbReference>
<feature type="domain" description="Solute-binding protein family 3/N-terminal" evidence="8">
    <location>
        <begin position="42"/>
        <end position="267"/>
    </location>
</feature>
<dbReference type="PANTHER" id="PTHR35936">
    <property type="entry name" value="MEMBRANE-BOUND LYTIC MUREIN TRANSGLYCOSYLASE F"/>
    <property type="match status" value="1"/>
</dbReference>
<feature type="chain" id="PRO_5038617219" evidence="7">
    <location>
        <begin position="22"/>
        <end position="270"/>
    </location>
</feature>
<proteinExistence type="inferred from homology"/>